<reference evidence="6 7" key="1">
    <citation type="journal article" date="2014" name="Genome Biol. Evol.">
        <title>Molecular evolution of the substrate utilization strategies and putative virulence factors in mosquito-associated Spiroplasma species.</title>
        <authorList>
            <person name="Chang T.H."/>
            <person name="Lo W.S."/>
            <person name="Ku C."/>
            <person name="Chen L.L."/>
            <person name="Kuo C.H."/>
        </authorList>
    </citation>
    <scope>NUCLEOTIDE SEQUENCE [LARGE SCALE GENOMIC DNA]</scope>
    <source>
        <strain evidence="6">Ar-1343</strain>
    </source>
</reference>
<name>W6AKR3_9MOLU</name>
<dbReference type="InterPro" id="IPR027417">
    <property type="entry name" value="P-loop_NTPase"/>
</dbReference>
<evidence type="ECO:0000259" key="5">
    <source>
        <dbReference type="PROSITE" id="PS50893"/>
    </source>
</evidence>
<keyword evidence="3" id="KW-0547">Nucleotide-binding</keyword>
<feature type="domain" description="ABC transporter" evidence="5">
    <location>
        <begin position="2"/>
        <end position="229"/>
    </location>
</feature>
<protein>
    <submittedName>
        <fullName evidence="6">ABC transporter ATP-binding protein</fullName>
    </submittedName>
</protein>
<accession>W6AKR3</accession>
<evidence type="ECO:0000256" key="3">
    <source>
        <dbReference type="ARBA" id="ARBA00022741"/>
    </source>
</evidence>
<dbReference type="SMART" id="SM00382">
    <property type="entry name" value="AAA"/>
    <property type="match status" value="1"/>
</dbReference>
<dbReference type="PATRIC" id="fig|1276257.3.peg.926"/>
<dbReference type="InterPro" id="IPR003593">
    <property type="entry name" value="AAA+_ATPase"/>
</dbReference>
<dbReference type="GO" id="GO:0016887">
    <property type="term" value="F:ATP hydrolysis activity"/>
    <property type="evidence" value="ECO:0007669"/>
    <property type="project" value="InterPro"/>
</dbReference>
<dbReference type="KEGG" id="ssab:SSABA_v1c09100"/>
<dbReference type="InterPro" id="IPR003439">
    <property type="entry name" value="ABC_transporter-like_ATP-bd"/>
</dbReference>
<dbReference type="EMBL" id="CP006934">
    <property type="protein sequence ID" value="AHI54309.1"/>
    <property type="molecule type" value="Genomic_DNA"/>
</dbReference>
<dbReference type="InterPro" id="IPR050763">
    <property type="entry name" value="ABC_transporter_ATP-binding"/>
</dbReference>
<dbReference type="STRING" id="1276257.SSABA_v1c09100"/>
<dbReference type="PROSITE" id="PS50893">
    <property type="entry name" value="ABC_TRANSPORTER_2"/>
    <property type="match status" value="1"/>
</dbReference>
<dbReference type="Gene3D" id="3.40.50.300">
    <property type="entry name" value="P-loop containing nucleotide triphosphate hydrolases"/>
    <property type="match status" value="1"/>
</dbReference>
<organism evidence="6 7">
    <name type="scientific">Spiroplasma sabaudiense Ar-1343</name>
    <dbReference type="NCBI Taxonomy" id="1276257"/>
    <lineage>
        <taxon>Bacteria</taxon>
        <taxon>Bacillati</taxon>
        <taxon>Mycoplasmatota</taxon>
        <taxon>Mollicutes</taxon>
        <taxon>Entomoplasmatales</taxon>
        <taxon>Spiroplasmataceae</taxon>
        <taxon>Spiroplasma</taxon>
    </lineage>
</organism>
<gene>
    <name evidence="6" type="ORF">SSABA_v1c09100</name>
</gene>
<dbReference type="Proteomes" id="UP000019265">
    <property type="component" value="Chromosome"/>
</dbReference>
<dbReference type="PANTHER" id="PTHR42711">
    <property type="entry name" value="ABC TRANSPORTER ATP-BINDING PROTEIN"/>
    <property type="match status" value="1"/>
</dbReference>
<evidence type="ECO:0000256" key="1">
    <source>
        <dbReference type="ARBA" id="ARBA00005417"/>
    </source>
</evidence>
<evidence type="ECO:0000313" key="7">
    <source>
        <dbReference type="Proteomes" id="UP000019265"/>
    </source>
</evidence>
<dbReference type="CDD" id="cd03230">
    <property type="entry name" value="ABC_DR_subfamily_A"/>
    <property type="match status" value="1"/>
</dbReference>
<evidence type="ECO:0000313" key="6">
    <source>
        <dbReference type="EMBL" id="AHI54309.1"/>
    </source>
</evidence>
<keyword evidence="4 6" id="KW-0067">ATP-binding</keyword>
<dbReference type="OrthoDB" id="9779029at2"/>
<dbReference type="GO" id="GO:0005524">
    <property type="term" value="F:ATP binding"/>
    <property type="evidence" value="ECO:0007669"/>
    <property type="project" value="UniProtKB-KW"/>
</dbReference>
<proteinExistence type="inferred from homology"/>
<dbReference type="PANTHER" id="PTHR42711:SF5">
    <property type="entry name" value="ABC TRANSPORTER ATP-BINDING PROTEIN NATA"/>
    <property type="match status" value="1"/>
</dbReference>
<keyword evidence="2" id="KW-0813">Transport</keyword>
<dbReference type="eggNOG" id="COG1131">
    <property type="taxonomic scope" value="Bacteria"/>
</dbReference>
<dbReference type="AlphaFoldDB" id="W6AKR3"/>
<dbReference type="HOGENOM" id="CLU_000604_1_2_14"/>
<dbReference type="RefSeq" id="WP_025251445.1">
    <property type="nucleotide sequence ID" value="NZ_CP006934.1"/>
</dbReference>
<evidence type="ECO:0000256" key="2">
    <source>
        <dbReference type="ARBA" id="ARBA00022448"/>
    </source>
</evidence>
<keyword evidence="7" id="KW-1185">Reference proteome</keyword>
<evidence type="ECO:0000256" key="4">
    <source>
        <dbReference type="ARBA" id="ARBA00022840"/>
    </source>
</evidence>
<comment type="similarity">
    <text evidence="1">Belongs to the ABC transporter superfamily.</text>
</comment>
<sequence>MIELKSVFKVYKSHKGINNISFKINKQDVVAFVGDNGAGKTTTIKAIFKEIKLDLGQITFNNEVITKKHLQKMAFFPDSNNIPLDLKVEDYIYFVGLLNGVGKKEITKRGDKLLRSLNILDSKEQKLSQLSAGMKKKAILAATLVYQPEVIIFDEPTANLDIKAKTEFIEIIDKLHHQGITILITSHLIDELQKIANHLIIIDKGKIIYDAAFDKNKESILEIHNRLVKPAQNNIEDILGVYDD</sequence>
<dbReference type="Pfam" id="PF00005">
    <property type="entry name" value="ABC_tran"/>
    <property type="match status" value="1"/>
</dbReference>
<dbReference type="PROSITE" id="PS00211">
    <property type="entry name" value="ABC_TRANSPORTER_1"/>
    <property type="match status" value="1"/>
</dbReference>
<dbReference type="SUPFAM" id="SSF52540">
    <property type="entry name" value="P-loop containing nucleoside triphosphate hydrolases"/>
    <property type="match status" value="1"/>
</dbReference>
<dbReference type="InterPro" id="IPR017871">
    <property type="entry name" value="ABC_transporter-like_CS"/>
</dbReference>